<dbReference type="InterPro" id="IPR055170">
    <property type="entry name" value="GFO_IDH_MocA-like_dom"/>
</dbReference>
<dbReference type="PANTHER" id="PTHR43249">
    <property type="entry name" value="UDP-N-ACETYL-2-AMINO-2-DEOXY-D-GLUCURONATE OXIDASE"/>
    <property type="match status" value="1"/>
</dbReference>
<dbReference type="Pfam" id="PF01408">
    <property type="entry name" value="GFO_IDH_MocA"/>
    <property type="match status" value="1"/>
</dbReference>
<evidence type="ECO:0000313" key="3">
    <source>
        <dbReference type="EMBL" id="OGZ94988.1"/>
    </source>
</evidence>
<gene>
    <name evidence="3" type="ORF">A2633_06000</name>
</gene>
<dbReference type="PANTHER" id="PTHR43249:SF1">
    <property type="entry name" value="D-GLUCOSIDE 3-DEHYDROGENASE"/>
    <property type="match status" value="1"/>
</dbReference>
<dbReference type="Gene3D" id="3.30.360.10">
    <property type="entry name" value="Dihydrodipicolinate Reductase, domain 2"/>
    <property type="match status" value="1"/>
</dbReference>
<evidence type="ECO:0000313" key="4">
    <source>
        <dbReference type="Proteomes" id="UP000177152"/>
    </source>
</evidence>
<sequence length="336" mass="37466">MKAGPYNMKLRKSRKKIRYGIIGCGNVAKSHAVAIIKNQSSALGAVFDIDPARAKNFASRYHCKAEASLTSLLADASIDAVVVCTPHDTHKELALKILASGKYCVCEKPLCLTESDCRDIIRADQAKKVITVFQVRFHKPIQLLLERVRSGALGKIYFCSLTIRKNRGKKYFSDWHGNRKKTGGMLANHGVHGLDLMLEICKEPLCIKSIDRNIRAFSPIEDAFIAQVVFANGAIGNIEVLTCSGNERPENSILIIGSKGSMKVGGKVFDRIEYIYDKTDNSLRCPQNRDSAGHIKIIAATTDYILHKKKHTNLPFAEDGLRASRFVEQLYKKTWR</sequence>
<protein>
    <recommendedName>
        <fullName evidence="5">Gfo/Idh/MocA-like oxidoreductase N-terminal domain-containing protein</fullName>
    </recommendedName>
</protein>
<accession>A0A1G2K9A0</accession>
<dbReference type="AlphaFoldDB" id="A0A1G2K9A0"/>
<dbReference type="InterPro" id="IPR052515">
    <property type="entry name" value="Gfo/Idh/MocA_Oxidoreductase"/>
</dbReference>
<evidence type="ECO:0000259" key="1">
    <source>
        <dbReference type="Pfam" id="PF01408"/>
    </source>
</evidence>
<evidence type="ECO:0000259" key="2">
    <source>
        <dbReference type="Pfam" id="PF22725"/>
    </source>
</evidence>
<feature type="domain" description="GFO/IDH/MocA-like oxidoreductase" evidence="2">
    <location>
        <begin position="142"/>
        <end position="262"/>
    </location>
</feature>
<dbReference type="Pfam" id="PF22725">
    <property type="entry name" value="GFO_IDH_MocA_C3"/>
    <property type="match status" value="1"/>
</dbReference>
<evidence type="ECO:0008006" key="5">
    <source>
        <dbReference type="Google" id="ProtNLM"/>
    </source>
</evidence>
<dbReference type="EMBL" id="MHQC01000020">
    <property type="protein sequence ID" value="OGZ94988.1"/>
    <property type="molecule type" value="Genomic_DNA"/>
</dbReference>
<name>A0A1G2K9A0_9BACT</name>
<dbReference type="Gene3D" id="3.40.50.720">
    <property type="entry name" value="NAD(P)-binding Rossmann-like Domain"/>
    <property type="match status" value="1"/>
</dbReference>
<proteinExistence type="predicted"/>
<dbReference type="SUPFAM" id="SSF55347">
    <property type="entry name" value="Glyceraldehyde-3-phosphate dehydrogenase-like, C-terminal domain"/>
    <property type="match status" value="1"/>
</dbReference>
<feature type="domain" description="Gfo/Idh/MocA-like oxidoreductase N-terminal" evidence="1">
    <location>
        <begin position="17"/>
        <end position="130"/>
    </location>
</feature>
<dbReference type="Proteomes" id="UP000177152">
    <property type="component" value="Unassembled WGS sequence"/>
</dbReference>
<dbReference type="SUPFAM" id="SSF51735">
    <property type="entry name" value="NAD(P)-binding Rossmann-fold domains"/>
    <property type="match status" value="1"/>
</dbReference>
<dbReference type="InterPro" id="IPR000683">
    <property type="entry name" value="Gfo/Idh/MocA-like_OxRdtase_N"/>
</dbReference>
<reference evidence="3 4" key="1">
    <citation type="journal article" date="2016" name="Nat. Commun.">
        <title>Thousands of microbial genomes shed light on interconnected biogeochemical processes in an aquifer system.</title>
        <authorList>
            <person name="Anantharaman K."/>
            <person name="Brown C.T."/>
            <person name="Hug L.A."/>
            <person name="Sharon I."/>
            <person name="Castelle C.J."/>
            <person name="Probst A.J."/>
            <person name="Thomas B.C."/>
            <person name="Singh A."/>
            <person name="Wilkins M.J."/>
            <person name="Karaoz U."/>
            <person name="Brodie E.L."/>
            <person name="Williams K.H."/>
            <person name="Hubbard S.S."/>
            <person name="Banfield J.F."/>
        </authorList>
    </citation>
    <scope>NUCLEOTIDE SEQUENCE [LARGE SCALE GENOMIC DNA]</scope>
</reference>
<organism evidence="3 4">
    <name type="scientific">Candidatus Sungbacteria bacterium RIFCSPHIGHO2_01_FULL_47_32</name>
    <dbReference type="NCBI Taxonomy" id="1802264"/>
    <lineage>
        <taxon>Bacteria</taxon>
        <taxon>Candidatus Sungiibacteriota</taxon>
    </lineage>
</organism>
<dbReference type="GO" id="GO:0000166">
    <property type="term" value="F:nucleotide binding"/>
    <property type="evidence" value="ECO:0007669"/>
    <property type="project" value="InterPro"/>
</dbReference>
<dbReference type="InterPro" id="IPR036291">
    <property type="entry name" value="NAD(P)-bd_dom_sf"/>
</dbReference>
<comment type="caution">
    <text evidence="3">The sequence shown here is derived from an EMBL/GenBank/DDBJ whole genome shotgun (WGS) entry which is preliminary data.</text>
</comment>